<dbReference type="EMBL" id="KN822158">
    <property type="protein sequence ID" value="KIM54285.1"/>
    <property type="molecule type" value="Genomic_DNA"/>
</dbReference>
<dbReference type="HOGENOM" id="CLU_2414557_0_0_1"/>
<name>A0A0C3D0D9_9AGAM</name>
<reference evidence="1 2" key="1">
    <citation type="submission" date="2014-04" db="EMBL/GenBank/DDBJ databases">
        <authorList>
            <consortium name="DOE Joint Genome Institute"/>
            <person name="Kuo A."/>
            <person name="Kohler A."/>
            <person name="Nagy L.G."/>
            <person name="Floudas D."/>
            <person name="Copeland A."/>
            <person name="Barry K.W."/>
            <person name="Cichocki N."/>
            <person name="Veneault-Fourrey C."/>
            <person name="LaButti K."/>
            <person name="Lindquist E.A."/>
            <person name="Lipzen A."/>
            <person name="Lundell T."/>
            <person name="Morin E."/>
            <person name="Murat C."/>
            <person name="Sun H."/>
            <person name="Tunlid A."/>
            <person name="Henrissat B."/>
            <person name="Grigoriev I.V."/>
            <person name="Hibbett D.S."/>
            <person name="Martin F."/>
            <person name="Nordberg H.P."/>
            <person name="Cantor M.N."/>
            <person name="Hua S.X."/>
        </authorList>
    </citation>
    <scope>NUCLEOTIDE SEQUENCE [LARGE SCALE GENOMIC DNA]</scope>
    <source>
        <strain evidence="1 2">Foug A</strain>
    </source>
</reference>
<sequence>MVRRLPYRTRLGPPMTGTCKNVHVSGSHFCLGMAIDVPLWKPCGLCRRLASGSHCQFREMARDGAVAIVTYKVQIKLMFCNTGIVYRGIAVT</sequence>
<dbReference type="AlphaFoldDB" id="A0A0C3D0D9"/>
<protein>
    <submittedName>
        <fullName evidence="1">Uncharacterized protein</fullName>
    </submittedName>
</protein>
<accession>A0A0C3D0D9</accession>
<gene>
    <name evidence="1" type="ORF">SCLCIDRAFT_387223</name>
</gene>
<dbReference type="InParanoid" id="A0A0C3D0D9"/>
<evidence type="ECO:0000313" key="2">
    <source>
        <dbReference type="Proteomes" id="UP000053989"/>
    </source>
</evidence>
<organism evidence="1 2">
    <name type="scientific">Scleroderma citrinum Foug A</name>
    <dbReference type="NCBI Taxonomy" id="1036808"/>
    <lineage>
        <taxon>Eukaryota</taxon>
        <taxon>Fungi</taxon>
        <taxon>Dikarya</taxon>
        <taxon>Basidiomycota</taxon>
        <taxon>Agaricomycotina</taxon>
        <taxon>Agaricomycetes</taxon>
        <taxon>Agaricomycetidae</taxon>
        <taxon>Boletales</taxon>
        <taxon>Sclerodermatineae</taxon>
        <taxon>Sclerodermataceae</taxon>
        <taxon>Scleroderma</taxon>
    </lineage>
</organism>
<evidence type="ECO:0000313" key="1">
    <source>
        <dbReference type="EMBL" id="KIM54285.1"/>
    </source>
</evidence>
<keyword evidence="2" id="KW-1185">Reference proteome</keyword>
<proteinExistence type="predicted"/>
<dbReference type="Proteomes" id="UP000053989">
    <property type="component" value="Unassembled WGS sequence"/>
</dbReference>
<reference evidence="2" key="2">
    <citation type="submission" date="2015-01" db="EMBL/GenBank/DDBJ databases">
        <title>Evolutionary Origins and Diversification of the Mycorrhizal Mutualists.</title>
        <authorList>
            <consortium name="DOE Joint Genome Institute"/>
            <consortium name="Mycorrhizal Genomics Consortium"/>
            <person name="Kohler A."/>
            <person name="Kuo A."/>
            <person name="Nagy L.G."/>
            <person name="Floudas D."/>
            <person name="Copeland A."/>
            <person name="Barry K.W."/>
            <person name="Cichocki N."/>
            <person name="Veneault-Fourrey C."/>
            <person name="LaButti K."/>
            <person name="Lindquist E.A."/>
            <person name="Lipzen A."/>
            <person name="Lundell T."/>
            <person name="Morin E."/>
            <person name="Murat C."/>
            <person name="Riley R."/>
            <person name="Ohm R."/>
            <person name="Sun H."/>
            <person name="Tunlid A."/>
            <person name="Henrissat B."/>
            <person name="Grigoriev I.V."/>
            <person name="Hibbett D.S."/>
            <person name="Martin F."/>
        </authorList>
    </citation>
    <scope>NUCLEOTIDE SEQUENCE [LARGE SCALE GENOMIC DNA]</scope>
    <source>
        <strain evidence="2">Foug A</strain>
    </source>
</reference>